<evidence type="ECO:0000256" key="1">
    <source>
        <dbReference type="ARBA" id="ARBA00004123"/>
    </source>
</evidence>
<feature type="region of interest" description="Disordered" evidence="8">
    <location>
        <begin position="258"/>
        <end position="286"/>
    </location>
</feature>
<evidence type="ECO:0000256" key="6">
    <source>
        <dbReference type="ARBA" id="ARBA00023242"/>
    </source>
</evidence>
<feature type="region of interest" description="Disordered" evidence="8">
    <location>
        <begin position="130"/>
        <end position="182"/>
    </location>
</feature>
<protein>
    <submittedName>
        <fullName evidence="10">C2H2 finger domain-containing protein</fullName>
    </submittedName>
</protein>
<evidence type="ECO:0000259" key="9">
    <source>
        <dbReference type="PROSITE" id="PS50157"/>
    </source>
</evidence>
<reference evidence="10 11" key="1">
    <citation type="submission" date="2024-06" db="EMBL/GenBank/DDBJ databases">
        <title>Complete genome of Phlyctema vagabunda strain 19-DSS-EL-015.</title>
        <authorList>
            <person name="Fiorenzani C."/>
        </authorList>
    </citation>
    <scope>NUCLEOTIDE SEQUENCE [LARGE SCALE GENOMIC DNA]</scope>
    <source>
        <strain evidence="10 11">19-DSS-EL-015</strain>
    </source>
</reference>
<evidence type="ECO:0000313" key="10">
    <source>
        <dbReference type="EMBL" id="KAL3426819.1"/>
    </source>
</evidence>
<keyword evidence="3" id="KW-0677">Repeat</keyword>
<feature type="compositionally biased region" description="Polar residues" evidence="8">
    <location>
        <begin position="337"/>
        <end position="365"/>
    </location>
</feature>
<name>A0ABR4PU75_9HELO</name>
<comment type="subcellular location">
    <subcellularLocation>
        <location evidence="1">Nucleus</location>
    </subcellularLocation>
</comment>
<feature type="region of interest" description="Disordered" evidence="8">
    <location>
        <begin position="337"/>
        <end position="378"/>
    </location>
</feature>
<dbReference type="PROSITE" id="PS00028">
    <property type="entry name" value="ZINC_FINGER_C2H2_1"/>
    <property type="match status" value="2"/>
</dbReference>
<dbReference type="PANTHER" id="PTHR24406">
    <property type="entry name" value="TRANSCRIPTIONAL REPRESSOR CTCFL-RELATED"/>
    <property type="match status" value="1"/>
</dbReference>
<dbReference type="InterPro" id="IPR013087">
    <property type="entry name" value="Znf_C2H2_type"/>
</dbReference>
<dbReference type="SUPFAM" id="SSF57667">
    <property type="entry name" value="beta-beta-alpha zinc fingers"/>
    <property type="match status" value="1"/>
</dbReference>
<dbReference type="Gene3D" id="3.30.160.60">
    <property type="entry name" value="Classic Zinc Finger"/>
    <property type="match status" value="1"/>
</dbReference>
<organism evidence="10 11">
    <name type="scientific">Phlyctema vagabunda</name>
    <dbReference type="NCBI Taxonomy" id="108571"/>
    <lineage>
        <taxon>Eukaryota</taxon>
        <taxon>Fungi</taxon>
        <taxon>Dikarya</taxon>
        <taxon>Ascomycota</taxon>
        <taxon>Pezizomycotina</taxon>
        <taxon>Leotiomycetes</taxon>
        <taxon>Helotiales</taxon>
        <taxon>Dermateaceae</taxon>
        <taxon>Phlyctema</taxon>
    </lineage>
</organism>
<evidence type="ECO:0000256" key="5">
    <source>
        <dbReference type="ARBA" id="ARBA00022833"/>
    </source>
</evidence>
<evidence type="ECO:0000256" key="2">
    <source>
        <dbReference type="ARBA" id="ARBA00022723"/>
    </source>
</evidence>
<gene>
    <name evidence="10" type="ORF">PVAG01_00328</name>
</gene>
<evidence type="ECO:0000256" key="8">
    <source>
        <dbReference type="SAM" id="MobiDB-lite"/>
    </source>
</evidence>
<dbReference type="Pfam" id="PF24666">
    <property type="entry name" value="zf-C2H2_fungi_2"/>
    <property type="match status" value="1"/>
</dbReference>
<comment type="caution">
    <text evidence="10">The sequence shown here is derived from an EMBL/GenBank/DDBJ whole genome shotgun (WGS) entry which is preliminary data.</text>
</comment>
<keyword evidence="6" id="KW-0539">Nucleus</keyword>
<proteinExistence type="predicted"/>
<dbReference type="PROSITE" id="PS50157">
    <property type="entry name" value="ZINC_FINGER_C2H2_2"/>
    <property type="match status" value="1"/>
</dbReference>
<dbReference type="InterPro" id="IPR050888">
    <property type="entry name" value="ZnF_C2H2-type_TF"/>
</dbReference>
<evidence type="ECO:0000256" key="3">
    <source>
        <dbReference type="ARBA" id="ARBA00022737"/>
    </source>
</evidence>
<dbReference type="EMBL" id="JBFCZG010000001">
    <property type="protein sequence ID" value="KAL3426819.1"/>
    <property type="molecule type" value="Genomic_DNA"/>
</dbReference>
<feature type="domain" description="C2H2-type" evidence="9">
    <location>
        <begin position="38"/>
        <end position="66"/>
    </location>
</feature>
<feature type="compositionally biased region" description="Acidic residues" evidence="8">
    <location>
        <begin position="130"/>
        <end position="139"/>
    </location>
</feature>
<accession>A0ABR4PU75</accession>
<keyword evidence="11" id="KW-1185">Reference proteome</keyword>
<evidence type="ECO:0000256" key="7">
    <source>
        <dbReference type="PROSITE-ProRule" id="PRU00042"/>
    </source>
</evidence>
<dbReference type="Proteomes" id="UP001629113">
    <property type="component" value="Unassembled WGS sequence"/>
</dbReference>
<evidence type="ECO:0000256" key="4">
    <source>
        <dbReference type="ARBA" id="ARBA00022771"/>
    </source>
</evidence>
<keyword evidence="4 7" id="KW-0863">Zinc-finger</keyword>
<feature type="compositionally biased region" description="Polar residues" evidence="8">
    <location>
        <begin position="271"/>
        <end position="285"/>
    </location>
</feature>
<dbReference type="SMART" id="SM00355">
    <property type="entry name" value="ZnF_C2H2"/>
    <property type="match status" value="4"/>
</dbReference>
<dbReference type="InterPro" id="IPR036236">
    <property type="entry name" value="Znf_C2H2_sf"/>
</dbReference>
<evidence type="ECO:0000313" key="11">
    <source>
        <dbReference type="Proteomes" id="UP001629113"/>
    </source>
</evidence>
<keyword evidence="2" id="KW-0479">Metal-binding</keyword>
<keyword evidence="5" id="KW-0862">Zinc</keyword>
<sequence length="530" mass="59267">MNNQPNQPADSEYCKRCDLRFANYEAFHLHKLSSNNHIACGVCGQDFHTAQGLKRHYDLSHSADQNLNCLGCKQNFNRVGSLINHLEFRKCPVIPSHAFKLVLESKRKLQHKVDDINSAAVYRIMFKDENDEPTSDQIEEPPAIRDDWSDAGSPDPSDNLTAAGRLDKPVLNGDGGLAANRDSDDEEDLLVFGTPDRSDNWTAGGGLDKPVLNGNHGFLANRDGDDEEDLLIFGSPVERDGWEEAEYPIEATLNSTTKTNLNNPAGPWGHQQPTQNTSNGYQQHLSDQEYPSLPTRFGDRKLMGDEKGLDDIKNLVHHKSLNHQHAANSNFAFNKQVPASQPLPKSNNSEPPLLSPLSTAATSQLMPEHSYPDPEYSTHDPDAPGFNVRNYWNEFLQKYQCPHAACTKSVATAGGFKQHLKSAMHLDTSLRLRCHNCLRYFASATALTQHSESQSVRCQVRETSDYAAAVDRFTAGIAAPKGRHDDNTIRYVVNNDPRHGAEFFAQANKDEIARREVASKTYWVNRRPNW</sequence>